<dbReference type="SUPFAM" id="SSF52540">
    <property type="entry name" value="P-loop containing nucleoside triphosphate hydrolases"/>
    <property type="match status" value="1"/>
</dbReference>
<dbReference type="SUPFAM" id="SSF54686">
    <property type="entry name" value="Ribosomal protein L16p/L10e"/>
    <property type="match status" value="1"/>
</dbReference>
<evidence type="ECO:0000256" key="1">
    <source>
        <dbReference type="ARBA" id="ARBA00004123"/>
    </source>
</evidence>
<dbReference type="Pfam" id="PF21960">
    <property type="entry name" value="RCF1-5-like_lid"/>
    <property type="match status" value="1"/>
</dbReference>
<dbReference type="GO" id="GO:0031391">
    <property type="term" value="C:Elg1 RFC-like complex"/>
    <property type="evidence" value="ECO:0007669"/>
    <property type="project" value="TreeGrafter"/>
</dbReference>
<comment type="subcellular location">
    <subcellularLocation>
        <location evidence="1">Nucleus</location>
    </subcellularLocation>
</comment>
<dbReference type="CDD" id="cd00009">
    <property type="entry name" value="AAA"/>
    <property type="match status" value="1"/>
</dbReference>
<evidence type="ECO:0000256" key="7">
    <source>
        <dbReference type="ARBA" id="ARBA00023274"/>
    </source>
</evidence>
<dbReference type="GO" id="GO:0031389">
    <property type="term" value="C:Rad17 RFC-like complex"/>
    <property type="evidence" value="ECO:0007669"/>
    <property type="project" value="TreeGrafter"/>
</dbReference>
<dbReference type="GO" id="GO:0005663">
    <property type="term" value="C:DNA replication factor C complex"/>
    <property type="evidence" value="ECO:0007669"/>
    <property type="project" value="TreeGrafter"/>
</dbReference>
<organism evidence="10 11">
    <name type="scientific">Parachaetomium inaequale</name>
    <dbReference type="NCBI Taxonomy" id="2588326"/>
    <lineage>
        <taxon>Eukaryota</taxon>
        <taxon>Fungi</taxon>
        <taxon>Dikarya</taxon>
        <taxon>Ascomycota</taxon>
        <taxon>Pezizomycotina</taxon>
        <taxon>Sordariomycetes</taxon>
        <taxon>Sordariomycetidae</taxon>
        <taxon>Sordariales</taxon>
        <taxon>Chaetomiaceae</taxon>
        <taxon>Parachaetomium</taxon>
    </lineage>
</organism>
<dbReference type="InterPro" id="IPR003593">
    <property type="entry name" value="AAA+_ATPase"/>
</dbReference>
<dbReference type="PANTHER" id="PTHR11669">
    <property type="entry name" value="REPLICATION FACTOR C / DNA POLYMERASE III GAMMA-TAU SUBUNIT"/>
    <property type="match status" value="1"/>
</dbReference>
<keyword evidence="5" id="KW-0689">Ribosomal protein</keyword>
<proteinExistence type="inferred from homology"/>
<dbReference type="GO" id="GO:1990904">
    <property type="term" value="C:ribonucleoprotein complex"/>
    <property type="evidence" value="ECO:0007669"/>
    <property type="project" value="UniProtKB-KW"/>
</dbReference>
<comment type="similarity">
    <text evidence="2">Belongs to the activator 1 small subunits family.</text>
</comment>
<dbReference type="Pfam" id="PF22534">
    <property type="entry name" value="RFC_C"/>
    <property type="match status" value="1"/>
</dbReference>
<name>A0AAN6PDY3_9PEZI</name>
<dbReference type="InterPro" id="IPR027417">
    <property type="entry name" value="P-loop_NTPase"/>
</dbReference>
<evidence type="ECO:0000259" key="9">
    <source>
        <dbReference type="SMART" id="SM00382"/>
    </source>
</evidence>
<evidence type="ECO:0000313" key="11">
    <source>
        <dbReference type="Proteomes" id="UP001303115"/>
    </source>
</evidence>
<dbReference type="Gene3D" id="1.20.272.10">
    <property type="match status" value="1"/>
</dbReference>
<dbReference type="EMBL" id="MU854409">
    <property type="protein sequence ID" value="KAK4039131.1"/>
    <property type="molecule type" value="Genomic_DNA"/>
</dbReference>
<dbReference type="GO" id="GO:0031390">
    <property type="term" value="C:Ctf18 RFC-like complex"/>
    <property type="evidence" value="ECO:0007669"/>
    <property type="project" value="TreeGrafter"/>
</dbReference>
<keyword evidence="7" id="KW-0687">Ribonucleoprotein</keyword>
<dbReference type="Gene3D" id="1.10.8.60">
    <property type="match status" value="1"/>
</dbReference>
<dbReference type="Pfam" id="PF13177">
    <property type="entry name" value="DNA_pol3_delta2"/>
    <property type="match status" value="1"/>
</dbReference>
<dbReference type="FunFam" id="1.10.8.60:FF:000030">
    <property type="entry name" value="replication factor C subunit 3"/>
    <property type="match status" value="1"/>
</dbReference>
<evidence type="ECO:0000256" key="4">
    <source>
        <dbReference type="ARBA" id="ARBA00022705"/>
    </source>
</evidence>
<evidence type="ECO:0000256" key="6">
    <source>
        <dbReference type="ARBA" id="ARBA00023242"/>
    </source>
</evidence>
<dbReference type="GO" id="GO:0003689">
    <property type="term" value="F:DNA clamp loader activity"/>
    <property type="evidence" value="ECO:0007669"/>
    <property type="project" value="TreeGrafter"/>
</dbReference>
<evidence type="ECO:0000256" key="2">
    <source>
        <dbReference type="ARBA" id="ARBA00005378"/>
    </source>
</evidence>
<comment type="similarity">
    <text evidence="3">Belongs to the universal ribosomal protein uL16 family.</text>
</comment>
<dbReference type="GO" id="GO:0006281">
    <property type="term" value="P:DNA repair"/>
    <property type="evidence" value="ECO:0007669"/>
    <property type="project" value="UniProtKB-ARBA"/>
</dbReference>
<dbReference type="GO" id="GO:0006412">
    <property type="term" value="P:translation"/>
    <property type="evidence" value="ECO:0007669"/>
    <property type="project" value="InterPro"/>
</dbReference>
<keyword evidence="4" id="KW-0235">DNA replication</keyword>
<sequence>MRPTASPALLGAFQALRITPATPLRASLPSATVLRPSAPTASAATPQHARLFSATAIRAGSWLEPNLPRKKKMMKGRPRVPTGGSTKGTTVVWGDYGLRMCDHHRRISAAQLKMAEDTIKQRLRGQKYRLYKRVACNVGVFVSGNEMRMGKGKGSFDHWAARVAINQILFEIRGLVHEQVIQDAFRLAGNKLPGQYELARKGDAPVVGITKLDGITLEDLKKPWKKLPADRVSQNASCFSQQPQHTMALIVDKHRPRSLDALTYHGELSERLRSLAQSGDFPHLLVYGPSGAGKKTRIVATLKELFGPGVEKIKIDARVFQTSSNRKLEFNIVASIYHLEITPSDVGTYDRVVVQDLLKEVAQTQQVDQSARQKFKVVVINEADHLSRDAQAALRRTMEKYSPNLRLILLANSTANIIAPIRSRTLLVRVAAPTHGEICDALAVSAKKEGWPVVKGLHQRIAEESGRNLRKALLMFEAVHAQNEKVTDATPIPPPDWEALIGQIAKEIMDEHTPARILQVRSKLYDLLTHCIPATTILRTLTFKLIPLIDDALKADVIKWAAFFEHRIRTGTKVIFHLEAFVAKFMRILEMYLMSMDL</sequence>
<dbReference type="SMART" id="SM00382">
    <property type="entry name" value="AAA"/>
    <property type="match status" value="1"/>
</dbReference>
<feature type="domain" description="AAA+ ATPase" evidence="9">
    <location>
        <begin position="280"/>
        <end position="431"/>
    </location>
</feature>
<dbReference type="InterPro" id="IPR020798">
    <property type="entry name" value="Ribosomal_uL16_CS"/>
</dbReference>
<dbReference type="InterPro" id="IPR050238">
    <property type="entry name" value="DNA_Rep/Repair_Clamp_Loader"/>
</dbReference>
<dbReference type="PANTHER" id="PTHR11669:SF1">
    <property type="entry name" value="REPLICATION FACTOR C SUBUNIT 3"/>
    <property type="match status" value="1"/>
</dbReference>
<dbReference type="GO" id="GO:0005840">
    <property type="term" value="C:ribosome"/>
    <property type="evidence" value="ECO:0007669"/>
    <property type="project" value="UniProtKB-KW"/>
</dbReference>
<dbReference type="GO" id="GO:0006271">
    <property type="term" value="P:DNA strand elongation involved in DNA replication"/>
    <property type="evidence" value="ECO:0007669"/>
    <property type="project" value="UniProtKB-ARBA"/>
</dbReference>
<dbReference type="InterPro" id="IPR016180">
    <property type="entry name" value="Ribosomal_uL16_dom"/>
</dbReference>
<protein>
    <recommendedName>
        <fullName evidence="8">Replication factor C subunit 5</fullName>
    </recommendedName>
</protein>
<dbReference type="InterPro" id="IPR008921">
    <property type="entry name" value="DNA_pol3_clamp-load_cplx_C"/>
</dbReference>
<dbReference type="Pfam" id="PF00252">
    <property type="entry name" value="Ribosomal_L16"/>
    <property type="match status" value="1"/>
</dbReference>
<comment type="caution">
    <text evidence="10">The sequence shown here is derived from an EMBL/GenBank/DDBJ whole genome shotgun (WGS) entry which is preliminary data.</text>
</comment>
<dbReference type="Gene3D" id="3.90.1170.10">
    <property type="entry name" value="Ribosomal protein L10e/L16"/>
    <property type="match status" value="1"/>
</dbReference>
<dbReference type="Proteomes" id="UP001303115">
    <property type="component" value="Unassembled WGS sequence"/>
</dbReference>
<dbReference type="Gene3D" id="3.40.50.300">
    <property type="entry name" value="P-loop containing nucleotide triphosphate hydrolases"/>
    <property type="match status" value="1"/>
</dbReference>
<dbReference type="InterPro" id="IPR047873">
    <property type="entry name" value="Ribosomal_uL16"/>
</dbReference>
<reference evidence="11" key="1">
    <citation type="journal article" date="2023" name="Mol. Phylogenet. Evol.">
        <title>Genome-scale phylogeny and comparative genomics of the fungal order Sordariales.</title>
        <authorList>
            <person name="Hensen N."/>
            <person name="Bonometti L."/>
            <person name="Westerberg I."/>
            <person name="Brannstrom I.O."/>
            <person name="Guillou S."/>
            <person name="Cros-Aarteil S."/>
            <person name="Calhoun S."/>
            <person name="Haridas S."/>
            <person name="Kuo A."/>
            <person name="Mondo S."/>
            <person name="Pangilinan J."/>
            <person name="Riley R."/>
            <person name="LaButti K."/>
            <person name="Andreopoulos B."/>
            <person name="Lipzen A."/>
            <person name="Chen C."/>
            <person name="Yan M."/>
            <person name="Daum C."/>
            <person name="Ng V."/>
            <person name="Clum A."/>
            <person name="Steindorff A."/>
            <person name="Ohm R.A."/>
            <person name="Martin F."/>
            <person name="Silar P."/>
            <person name="Natvig D.O."/>
            <person name="Lalanne C."/>
            <person name="Gautier V."/>
            <person name="Ament-Velasquez S.L."/>
            <person name="Kruys A."/>
            <person name="Hutchinson M.I."/>
            <person name="Powell A.J."/>
            <person name="Barry K."/>
            <person name="Miller A.N."/>
            <person name="Grigoriev I.V."/>
            <person name="Debuchy R."/>
            <person name="Gladieux P."/>
            <person name="Hiltunen Thoren M."/>
            <person name="Johannesson H."/>
        </authorList>
    </citation>
    <scope>NUCLEOTIDE SEQUENCE [LARGE SCALE GENOMIC DNA]</scope>
    <source>
        <strain evidence="11">CBS 284.82</strain>
    </source>
</reference>
<dbReference type="FunFam" id="1.20.272.10:FF:000002">
    <property type="entry name" value="Replication factor C subunit 3"/>
    <property type="match status" value="1"/>
</dbReference>
<dbReference type="GO" id="GO:0003735">
    <property type="term" value="F:structural constituent of ribosome"/>
    <property type="evidence" value="ECO:0007669"/>
    <property type="project" value="InterPro"/>
</dbReference>
<dbReference type="CDD" id="cd01433">
    <property type="entry name" value="Ribosomal_L16_L10e"/>
    <property type="match status" value="1"/>
</dbReference>
<dbReference type="PRINTS" id="PR00060">
    <property type="entry name" value="RIBOSOMALL16"/>
</dbReference>
<dbReference type="AlphaFoldDB" id="A0AAN6PDY3"/>
<dbReference type="GO" id="GO:0019843">
    <property type="term" value="F:rRNA binding"/>
    <property type="evidence" value="ECO:0007669"/>
    <property type="project" value="InterPro"/>
</dbReference>
<dbReference type="PROSITE" id="PS00701">
    <property type="entry name" value="RIBOSOMAL_L16_2"/>
    <property type="match status" value="1"/>
</dbReference>
<keyword evidence="6" id="KW-0539">Nucleus</keyword>
<evidence type="ECO:0000256" key="8">
    <source>
        <dbReference type="ARBA" id="ARBA00070185"/>
    </source>
</evidence>
<dbReference type="InterPro" id="IPR036920">
    <property type="entry name" value="Ribosomal_uL16_sf"/>
</dbReference>
<gene>
    <name evidence="10" type="ORF">C8A01DRAFT_47337</name>
</gene>
<dbReference type="NCBIfam" id="TIGR01164">
    <property type="entry name" value="rplP_bact"/>
    <property type="match status" value="1"/>
</dbReference>
<dbReference type="FunFam" id="3.40.50.300:FF:000136">
    <property type="entry name" value="Replication factor C subunit 5"/>
    <property type="match status" value="1"/>
</dbReference>
<dbReference type="SUPFAM" id="SSF48019">
    <property type="entry name" value="post-AAA+ oligomerization domain-like"/>
    <property type="match status" value="1"/>
</dbReference>
<evidence type="ECO:0000256" key="3">
    <source>
        <dbReference type="ARBA" id="ARBA00008931"/>
    </source>
</evidence>
<dbReference type="InterPro" id="IPR000114">
    <property type="entry name" value="Ribosomal_uL16_bact-type"/>
</dbReference>
<dbReference type="GO" id="GO:0003677">
    <property type="term" value="F:DNA binding"/>
    <property type="evidence" value="ECO:0007669"/>
    <property type="project" value="InterPro"/>
</dbReference>
<dbReference type="FunFam" id="3.90.1170.10:FF:000003">
    <property type="entry name" value="54S ribosomal protein L16, mitochondrial"/>
    <property type="match status" value="1"/>
</dbReference>
<evidence type="ECO:0000256" key="5">
    <source>
        <dbReference type="ARBA" id="ARBA00022980"/>
    </source>
</evidence>
<keyword evidence="11" id="KW-1185">Reference proteome</keyword>
<evidence type="ECO:0000313" key="10">
    <source>
        <dbReference type="EMBL" id="KAK4039131.1"/>
    </source>
</evidence>
<accession>A0AAN6PDY3</accession>